<dbReference type="Proteomes" id="UP000800093">
    <property type="component" value="Unassembled WGS sequence"/>
</dbReference>
<gene>
    <name evidence="2" type="ORF">CC78DRAFT_540573</name>
</gene>
<evidence type="ECO:0000256" key="1">
    <source>
        <dbReference type="SAM" id="MobiDB-lite"/>
    </source>
</evidence>
<dbReference type="OrthoDB" id="3801063at2759"/>
<dbReference type="AlphaFoldDB" id="A0A9P4KHC5"/>
<evidence type="ECO:0000313" key="2">
    <source>
        <dbReference type="EMBL" id="KAF2268726.1"/>
    </source>
</evidence>
<feature type="compositionally biased region" description="Basic and acidic residues" evidence="1">
    <location>
        <begin position="494"/>
        <end position="505"/>
    </location>
</feature>
<accession>A0A9P4KHC5</accession>
<organism evidence="2 3">
    <name type="scientific">Lojkania enalia</name>
    <dbReference type="NCBI Taxonomy" id="147567"/>
    <lineage>
        <taxon>Eukaryota</taxon>
        <taxon>Fungi</taxon>
        <taxon>Dikarya</taxon>
        <taxon>Ascomycota</taxon>
        <taxon>Pezizomycotina</taxon>
        <taxon>Dothideomycetes</taxon>
        <taxon>Pleosporomycetidae</taxon>
        <taxon>Pleosporales</taxon>
        <taxon>Pleosporales incertae sedis</taxon>
        <taxon>Lojkania</taxon>
    </lineage>
</organism>
<reference evidence="3" key="1">
    <citation type="journal article" date="2020" name="Stud. Mycol.">
        <title>101 Dothideomycetes genomes: A test case for predicting lifestyles and emergence of pathogens.</title>
        <authorList>
            <person name="Haridas S."/>
            <person name="Albert R."/>
            <person name="Binder M."/>
            <person name="Bloem J."/>
            <person name="LaButti K."/>
            <person name="Salamov A."/>
            <person name="Andreopoulos B."/>
            <person name="Baker S."/>
            <person name="Barry K."/>
            <person name="Bills G."/>
            <person name="Bluhm B."/>
            <person name="Cannon C."/>
            <person name="Castanera R."/>
            <person name="Culley D."/>
            <person name="Daum C."/>
            <person name="Ezra D."/>
            <person name="Gonzalez J."/>
            <person name="Henrissat B."/>
            <person name="Kuo A."/>
            <person name="Liang C."/>
            <person name="Lipzen A."/>
            <person name="Lutzoni F."/>
            <person name="Magnuson J."/>
            <person name="Mondo S."/>
            <person name="Nolan M."/>
            <person name="Ohm R."/>
            <person name="Pangilinan J."/>
            <person name="Park H.-J."/>
            <person name="Ramirez L."/>
            <person name="Alfaro M."/>
            <person name="Sun H."/>
            <person name="Tritt A."/>
            <person name="Yoshinaga Y."/>
            <person name="Zwiers L.-H."/>
            <person name="Turgeon B."/>
            <person name="Goodwin S."/>
            <person name="Spatafora J."/>
            <person name="Crous P."/>
            <person name="Grigoriev I."/>
        </authorList>
    </citation>
    <scope>NUCLEOTIDE SEQUENCE [LARGE SCALE GENOMIC DNA]</scope>
    <source>
        <strain evidence="3">CBS 304.66</strain>
    </source>
</reference>
<name>A0A9P4KHC5_9PLEO</name>
<proteinExistence type="predicted"/>
<comment type="caution">
    <text evidence="2">The sequence shown here is derived from an EMBL/GenBank/DDBJ whole genome shotgun (WGS) entry which is preliminary data.</text>
</comment>
<protein>
    <submittedName>
        <fullName evidence="2">Uncharacterized protein</fullName>
    </submittedName>
</protein>
<keyword evidence="3" id="KW-1185">Reference proteome</keyword>
<feature type="region of interest" description="Disordered" evidence="1">
    <location>
        <begin position="470"/>
        <end position="517"/>
    </location>
</feature>
<evidence type="ECO:0000313" key="3">
    <source>
        <dbReference type="Proteomes" id="UP000800093"/>
    </source>
</evidence>
<dbReference type="EMBL" id="ML986585">
    <property type="protein sequence ID" value="KAF2268726.1"/>
    <property type="molecule type" value="Genomic_DNA"/>
</dbReference>
<feature type="compositionally biased region" description="Polar residues" evidence="1">
    <location>
        <begin position="1"/>
        <end position="11"/>
    </location>
</feature>
<feature type="region of interest" description="Disordered" evidence="1">
    <location>
        <begin position="1"/>
        <end position="27"/>
    </location>
</feature>
<sequence>MTEISSPTPSDVSGDGSSRHSVDSGDNGMDIIAQFLDVDGDEEMLHYLNPEDRTDTCLVEQTHHTQLSQDQAAGMPAQVHQLQVSPLAFVNDQHGARQYRRRTTMLPQIHPQSDATIPEVKRRREMIVKVMVQAVWNLRGVHDKPDSRETKMFTFGGTDAADPQHVEAACRSVFDFLLDRVEIGFRGGHKDNKAIRPAKDVEVDRDGNCLTRIRNVIRAIQLSKCTCRDILYEDYKVMLLVNHPLSYLKTKHTVRKNNVVKAMAIQKAQELQERDETRYGGSSNNLSRKLKEKQLQEELEVVQKQRWQTFADLYPKAQNGTVSESSTKMAESECESATVQTSTQNIPATAQRGYGTPLVPSPPVQFSQGNIGEGWFDPIPLDMRKTDGDSAPYPFMPTHLWQCGYLTNVVRDQFAVTNGLVQAVPGSGSYINPDIGEPSRAQVPYPNLTNQAIDSTQSGAYRANKRSITELEDVDEDEHVKPVTTTPQPKRTKKTPEEPHDKIGLEDENETLLSYIE</sequence>